<sequence length="284" mass="33362">MFVILLLSCVKNIHLATMLENLWLRGTGMPYVVVTGNPDMDRGEKKNYIYHPKTKQLILCCEDDYDHLCKKMLHALKAITQIFPQVTGVFKIDDDVFLSLPRFTQWVQNHKKDAMDYAGIRCKRMDYWSYYHYGKCSSSQMNMIPMYLSNVVYAQGPFYFLSRRSIDLLIIHMKPEEHLYEDYLIGKTLDSHGIHFVDAPFYTESLQHFVLGNLPSIAFHDLHHVYNLSEIERRYSINRAYLLKKNSPRAQYFIMLKAVLCLVIVCIALRFFFMLRPPPLLKSP</sequence>
<feature type="transmembrane region" description="Helical" evidence="9">
    <location>
        <begin position="252"/>
        <end position="273"/>
    </location>
</feature>
<dbReference type="EMBL" id="MN740793">
    <property type="protein sequence ID" value="QHU11975.1"/>
    <property type="molecule type" value="Genomic_DNA"/>
</dbReference>
<reference evidence="10" key="1">
    <citation type="journal article" date="2020" name="Nature">
        <title>Giant virus diversity and host interactions through global metagenomics.</title>
        <authorList>
            <person name="Schulz F."/>
            <person name="Roux S."/>
            <person name="Paez-Espino D."/>
            <person name="Jungbluth S."/>
            <person name="Walsh D.A."/>
            <person name="Denef V.J."/>
            <person name="McMahon K.D."/>
            <person name="Konstantinidis K.T."/>
            <person name="Eloe-Fadrosh E.A."/>
            <person name="Kyrpides N.C."/>
            <person name="Woyke T."/>
        </authorList>
    </citation>
    <scope>NUCLEOTIDE SEQUENCE</scope>
    <source>
        <strain evidence="10">GVMAG-S-1101169-75</strain>
    </source>
</reference>
<proteinExistence type="predicted"/>
<evidence type="ECO:0000256" key="5">
    <source>
        <dbReference type="ARBA" id="ARBA00022968"/>
    </source>
</evidence>
<keyword evidence="3" id="KW-0808">Transferase</keyword>
<keyword evidence="6 9" id="KW-1133">Transmembrane helix</keyword>
<evidence type="ECO:0000256" key="1">
    <source>
        <dbReference type="ARBA" id="ARBA00004323"/>
    </source>
</evidence>
<evidence type="ECO:0000256" key="9">
    <source>
        <dbReference type="SAM" id="Phobius"/>
    </source>
</evidence>
<evidence type="ECO:0000256" key="7">
    <source>
        <dbReference type="ARBA" id="ARBA00023034"/>
    </source>
</evidence>
<comment type="subcellular location">
    <subcellularLocation>
        <location evidence="1">Golgi apparatus membrane</location>
        <topology evidence="1">Single-pass type II membrane protein</topology>
    </subcellularLocation>
</comment>
<name>A0A6C0K1P4_9ZZZZ</name>
<keyword evidence="7" id="KW-0333">Golgi apparatus</keyword>
<evidence type="ECO:0008006" key="11">
    <source>
        <dbReference type="Google" id="ProtNLM"/>
    </source>
</evidence>
<dbReference type="Pfam" id="PF01762">
    <property type="entry name" value="Galactosyl_T"/>
    <property type="match status" value="1"/>
</dbReference>
<keyword evidence="2" id="KW-0328">Glycosyltransferase</keyword>
<dbReference type="AlphaFoldDB" id="A0A6C0K1P4"/>
<keyword evidence="8 9" id="KW-0472">Membrane</keyword>
<evidence type="ECO:0000256" key="4">
    <source>
        <dbReference type="ARBA" id="ARBA00022692"/>
    </source>
</evidence>
<evidence type="ECO:0000256" key="6">
    <source>
        <dbReference type="ARBA" id="ARBA00022989"/>
    </source>
</evidence>
<evidence type="ECO:0000256" key="2">
    <source>
        <dbReference type="ARBA" id="ARBA00022676"/>
    </source>
</evidence>
<dbReference type="GO" id="GO:0000139">
    <property type="term" value="C:Golgi membrane"/>
    <property type="evidence" value="ECO:0007669"/>
    <property type="project" value="UniProtKB-SubCell"/>
</dbReference>
<dbReference type="InterPro" id="IPR002659">
    <property type="entry name" value="Glyco_trans_31"/>
</dbReference>
<evidence type="ECO:0000256" key="8">
    <source>
        <dbReference type="ARBA" id="ARBA00023136"/>
    </source>
</evidence>
<dbReference type="Gene3D" id="3.90.550.50">
    <property type="match status" value="1"/>
</dbReference>
<evidence type="ECO:0000313" key="10">
    <source>
        <dbReference type="EMBL" id="QHU11975.1"/>
    </source>
</evidence>
<organism evidence="10">
    <name type="scientific">viral metagenome</name>
    <dbReference type="NCBI Taxonomy" id="1070528"/>
    <lineage>
        <taxon>unclassified sequences</taxon>
        <taxon>metagenomes</taxon>
        <taxon>organismal metagenomes</taxon>
    </lineage>
</organism>
<accession>A0A6C0K1P4</accession>
<keyword evidence="5" id="KW-0735">Signal-anchor</keyword>
<keyword evidence="4 9" id="KW-0812">Transmembrane</keyword>
<evidence type="ECO:0000256" key="3">
    <source>
        <dbReference type="ARBA" id="ARBA00022679"/>
    </source>
</evidence>
<protein>
    <recommendedName>
        <fullName evidence="11">Hexosyltransferase</fullName>
    </recommendedName>
</protein>
<dbReference type="GO" id="GO:0016758">
    <property type="term" value="F:hexosyltransferase activity"/>
    <property type="evidence" value="ECO:0007669"/>
    <property type="project" value="InterPro"/>
</dbReference>